<feature type="region of interest" description="Disordered" evidence="1">
    <location>
        <begin position="1"/>
        <end position="28"/>
    </location>
</feature>
<keyword evidence="4" id="KW-1185">Reference proteome</keyword>
<feature type="compositionally biased region" description="Basic and acidic residues" evidence="1">
    <location>
        <begin position="1"/>
        <end position="12"/>
    </location>
</feature>
<evidence type="ECO:0000256" key="2">
    <source>
        <dbReference type="SAM" id="Phobius"/>
    </source>
</evidence>
<feature type="non-terminal residue" evidence="3">
    <location>
        <position position="1"/>
    </location>
</feature>
<reference evidence="4" key="1">
    <citation type="submission" date="2019-06" db="EMBL/GenBank/DDBJ databases">
        <authorList>
            <person name="Broberg M."/>
        </authorList>
    </citation>
    <scope>NUCLEOTIDE SEQUENCE [LARGE SCALE GENOMIC DNA]</scope>
</reference>
<dbReference type="AlphaFoldDB" id="A0A9N9Y160"/>
<protein>
    <submittedName>
        <fullName evidence="3">Uncharacterized protein</fullName>
    </submittedName>
</protein>
<comment type="caution">
    <text evidence="3">The sequence shown here is derived from an EMBL/GenBank/DDBJ whole genome shotgun (WGS) entry which is preliminary data.</text>
</comment>
<accession>A0A9N9Y160</accession>
<keyword evidence="2" id="KW-1133">Transmembrane helix</keyword>
<evidence type="ECO:0000256" key="1">
    <source>
        <dbReference type="SAM" id="MobiDB-lite"/>
    </source>
</evidence>
<proteinExistence type="predicted"/>
<gene>
    <name evidence="3" type="ORF">CBYS24578_00014993</name>
</gene>
<keyword evidence="2" id="KW-0812">Transmembrane</keyword>
<sequence>MWQGNPRKESGDNSKFWVAQRQRQPSKNGDVYCRAWPKADSILYIPLAMFWADAVFTGGCIWPVWWNRA</sequence>
<evidence type="ECO:0000313" key="3">
    <source>
        <dbReference type="EMBL" id="CAG9987758.1"/>
    </source>
</evidence>
<dbReference type="Proteomes" id="UP000754883">
    <property type="component" value="Unassembled WGS sequence"/>
</dbReference>
<evidence type="ECO:0000313" key="4">
    <source>
        <dbReference type="Proteomes" id="UP000754883"/>
    </source>
</evidence>
<organism evidence="3 4">
    <name type="scientific">Clonostachys byssicola</name>
    <dbReference type="NCBI Taxonomy" id="160290"/>
    <lineage>
        <taxon>Eukaryota</taxon>
        <taxon>Fungi</taxon>
        <taxon>Dikarya</taxon>
        <taxon>Ascomycota</taxon>
        <taxon>Pezizomycotina</taxon>
        <taxon>Sordariomycetes</taxon>
        <taxon>Hypocreomycetidae</taxon>
        <taxon>Hypocreales</taxon>
        <taxon>Bionectriaceae</taxon>
        <taxon>Clonostachys</taxon>
    </lineage>
</organism>
<name>A0A9N9Y160_9HYPO</name>
<keyword evidence="2" id="KW-0472">Membrane</keyword>
<dbReference type="EMBL" id="CABFNO020001436">
    <property type="protein sequence ID" value="CAG9987758.1"/>
    <property type="molecule type" value="Genomic_DNA"/>
</dbReference>
<feature type="transmembrane region" description="Helical" evidence="2">
    <location>
        <begin position="42"/>
        <end position="65"/>
    </location>
</feature>
<reference evidence="3 4" key="2">
    <citation type="submission" date="2021-10" db="EMBL/GenBank/DDBJ databases">
        <authorList>
            <person name="Piombo E."/>
        </authorList>
    </citation>
    <scope>NUCLEOTIDE SEQUENCE [LARGE SCALE GENOMIC DNA]</scope>
</reference>